<dbReference type="GO" id="GO:0005886">
    <property type="term" value="C:plasma membrane"/>
    <property type="evidence" value="ECO:0007669"/>
    <property type="project" value="UniProtKB-SubCell"/>
</dbReference>
<evidence type="ECO:0000313" key="9">
    <source>
        <dbReference type="EMBL" id="TWT37882.1"/>
    </source>
</evidence>
<organism evidence="9 10">
    <name type="scientific">Posidoniimonas corsicana</name>
    <dbReference type="NCBI Taxonomy" id="1938618"/>
    <lineage>
        <taxon>Bacteria</taxon>
        <taxon>Pseudomonadati</taxon>
        <taxon>Planctomycetota</taxon>
        <taxon>Planctomycetia</taxon>
        <taxon>Pirellulales</taxon>
        <taxon>Lacipirellulaceae</taxon>
        <taxon>Posidoniimonas</taxon>
    </lineage>
</organism>
<evidence type="ECO:0000313" key="10">
    <source>
        <dbReference type="Proteomes" id="UP000316714"/>
    </source>
</evidence>
<evidence type="ECO:0000256" key="2">
    <source>
        <dbReference type="ARBA" id="ARBA00005811"/>
    </source>
</evidence>
<dbReference type="OrthoDB" id="287326at2"/>
<evidence type="ECO:0000256" key="1">
    <source>
        <dbReference type="ARBA" id="ARBA00004162"/>
    </source>
</evidence>
<keyword evidence="7" id="KW-0653">Protein transport</keyword>
<dbReference type="PANTHER" id="PTHR30558:SF3">
    <property type="entry name" value="BIOPOLYMER TRANSPORT PROTEIN EXBD-RELATED"/>
    <property type="match status" value="1"/>
</dbReference>
<dbReference type="Gene3D" id="3.30.420.270">
    <property type="match status" value="1"/>
</dbReference>
<evidence type="ECO:0000256" key="3">
    <source>
        <dbReference type="ARBA" id="ARBA00022475"/>
    </source>
</evidence>
<dbReference type="InterPro" id="IPR003400">
    <property type="entry name" value="ExbD"/>
</dbReference>
<accession>A0A5C5VJJ0</accession>
<dbReference type="GO" id="GO:0015031">
    <property type="term" value="P:protein transport"/>
    <property type="evidence" value="ECO:0007669"/>
    <property type="project" value="UniProtKB-KW"/>
</dbReference>
<evidence type="ECO:0000256" key="4">
    <source>
        <dbReference type="ARBA" id="ARBA00022692"/>
    </source>
</evidence>
<dbReference type="GO" id="GO:0022857">
    <property type="term" value="F:transmembrane transporter activity"/>
    <property type="evidence" value="ECO:0007669"/>
    <property type="project" value="InterPro"/>
</dbReference>
<feature type="transmembrane region" description="Helical" evidence="8">
    <location>
        <begin position="12"/>
        <end position="31"/>
    </location>
</feature>
<keyword evidence="10" id="KW-1185">Reference proteome</keyword>
<dbReference type="EMBL" id="SIHJ01000001">
    <property type="protein sequence ID" value="TWT37882.1"/>
    <property type="molecule type" value="Genomic_DNA"/>
</dbReference>
<evidence type="ECO:0000256" key="7">
    <source>
        <dbReference type="RuleBase" id="RU003879"/>
    </source>
</evidence>
<keyword evidence="6 8" id="KW-0472">Membrane</keyword>
<evidence type="ECO:0000256" key="6">
    <source>
        <dbReference type="ARBA" id="ARBA00023136"/>
    </source>
</evidence>
<proteinExistence type="inferred from homology"/>
<comment type="caution">
    <text evidence="9">The sequence shown here is derived from an EMBL/GenBank/DDBJ whole genome shotgun (WGS) entry which is preliminary data.</text>
</comment>
<dbReference type="RefSeq" id="WP_146565186.1">
    <property type="nucleotide sequence ID" value="NZ_SIHJ01000001.1"/>
</dbReference>
<sequence>MLRYRRDNETVSMNMTPLIDVVFLLIIFFLVSSHLARQEQQLELDLPDAATGELSTESSARVLTLNLLPTGEVSLAGVPTPIAELTERLGREVERQPSPLEVRLRSDRTVPYGDVEPVLAACAKANVWNIRFAVREERQ</sequence>
<dbReference type="PANTHER" id="PTHR30558">
    <property type="entry name" value="EXBD MEMBRANE COMPONENT OF PMF-DRIVEN MACROMOLECULE IMPORT SYSTEM"/>
    <property type="match status" value="1"/>
</dbReference>
<keyword evidence="7" id="KW-0813">Transport</keyword>
<keyword evidence="5 8" id="KW-1133">Transmembrane helix</keyword>
<name>A0A5C5VJJ0_9BACT</name>
<keyword evidence="4 7" id="KW-0812">Transmembrane</keyword>
<gene>
    <name evidence="9" type="ORF">KOR34_28480</name>
</gene>
<protein>
    <submittedName>
        <fullName evidence="9">Biopolymer transport protein ExbD/TolR</fullName>
    </submittedName>
</protein>
<dbReference type="Pfam" id="PF02472">
    <property type="entry name" value="ExbD"/>
    <property type="match status" value="1"/>
</dbReference>
<evidence type="ECO:0000256" key="5">
    <source>
        <dbReference type="ARBA" id="ARBA00022989"/>
    </source>
</evidence>
<comment type="subcellular location">
    <subcellularLocation>
        <location evidence="1">Cell membrane</location>
        <topology evidence="1">Single-pass membrane protein</topology>
    </subcellularLocation>
    <subcellularLocation>
        <location evidence="7">Cell membrane</location>
        <topology evidence="7">Single-pass type II membrane protein</topology>
    </subcellularLocation>
</comment>
<evidence type="ECO:0000256" key="8">
    <source>
        <dbReference type="SAM" id="Phobius"/>
    </source>
</evidence>
<comment type="similarity">
    <text evidence="2 7">Belongs to the ExbD/TolR family.</text>
</comment>
<keyword evidence="3" id="KW-1003">Cell membrane</keyword>
<reference evidence="9 10" key="1">
    <citation type="submission" date="2019-02" db="EMBL/GenBank/DDBJ databases">
        <title>Deep-cultivation of Planctomycetes and their phenomic and genomic characterization uncovers novel biology.</title>
        <authorList>
            <person name="Wiegand S."/>
            <person name="Jogler M."/>
            <person name="Boedeker C."/>
            <person name="Pinto D."/>
            <person name="Vollmers J."/>
            <person name="Rivas-Marin E."/>
            <person name="Kohn T."/>
            <person name="Peeters S.H."/>
            <person name="Heuer A."/>
            <person name="Rast P."/>
            <person name="Oberbeckmann S."/>
            <person name="Bunk B."/>
            <person name="Jeske O."/>
            <person name="Meyerdierks A."/>
            <person name="Storesund J.E."/>
            <person name="Kallscheuer N."/>
            <person name="Luecker S."/>
            <person name="Lage O.M."/>
            <person name="Pohl T."/>
            <person name="Merkel B.J."/>
            <person name="Hornburger P."/>
            <person name="Mueller R.-W."/>
            <person name="Bruemmer F."/>
            <person name="Labrenz M."/>
            <person name="Spormann A.M."/>
            <person name="Op Den Camp H."/>
            <person name="Overmann J."/>
            <person name="Amann R."/>
            <person name="Jetten M.S.M."/>
            <person name="Mascher T."/>
            <person name="Medema M.H."/>
            <person name="Devos D.P."/>
            <person name="Kaster A.-K."/>
            <person name="Ovreas L."/>
            <person name="Rohde M."/>
            <person name="Galperin M.Y."/>
            <person name="Jogler C."/>
        </authorList>
    </citation>
    <scope>NUCLEOTIDE SEQUENCE [LARGE SCALE GENOMIC DNA]</scope>
    <source>
        <strain evidence="9 10">KOR34</strain>
    </source>
</reference>
<dbReference type="AlphaFoldDB" id="A0A5C5VJJ0"/>
<dbReference type="Proteomes" id="UP000316714">
    <property type="component" value="Unassembled WGS sequence"/>
</dbReference>